<dbReference type="eggNOG" id="KOG0406">
    <property type="taxonomic scope" value="Eukaryota"/>
</dbReference>
<dbReference type="Gene3D" id="3.40.30.10">
    <property type="entry name" value="Glutaredoxin"/>
    <property type="match status" value="1"/>
</dbReference>
<dbReference type="PANTHER" id="PTHR11260:SF679">
    <property type="entry name" value="GLUTATHIONE TRANSFERASE"/>
    <property type="match status" value="1"/>
</dbReference>
<name>A0A0D2S9Y2_GOSRA</name>
<sequence length="131" mass="15124">MAYEYIEQDLFNKSPLLLQYNPIHKKIPVLLHDDKPICESTVILRYIDEIWPQNPLLPGDPHERAVALFCIKFADDKETYRHLPQVAVTSTSLLLAFTTLTVSHTMEQLFNMQVSKVYKKILKVSKLLGVI</sequence>
<evidence type="ECO:0000256" key="3">
    <source>
        <dbReference type="RuleBase" id="RU369102"/>
    </source>
</evidence>
<dbReference type="GO" id="GO:0005829">
    <property type="term" value="C:cytosol"/>
    <property type="evidence" value="ECO:0007669"/>
    <property type="project" value="UniProtKB-SubCell"/>
</dbReference>
<evidence type="ECO:0000313" key="5">
    <source>
        <dbReference type="EMBL" id="KJB28000.1"/>
    </source>
</evidence>
<dbReference type="InterPro" id="IPR045073">
    <property type="entry name" value="Omega/Tau-like"/>
</dbReference>
<dbReference type="GO" id="GO:0009407">
    <property type="term" value="P:toxin catabolic process"/>
    <property type="evidence" value="ECO:0007669"/>
    <property type="project" value="UniProtKB-ARBA"/>
</dbReference>
<feature type="domain" description="GST N-terminal" evidence="4">
    <location>
        <begin position="1"/>
        <end position="55"/>
    </location>
</feature>
<keyword evidence="6" id="KW-1185">Reference proteome</keyword>
<keyword evidence="3" id="KW-0963">Cytoplasm</keyword>
<proteinExistence type="inferred from homology"/>
<keyword evidence="1" id="KW-0216">Detoxification</keyword>
<accession>A0A0D2S9Y2</accession>
<dbReference type="AlphaFoldDB" id="A0A0D2S9Y2"/>
<evidence type="ECO:0000259" key="4">
    <source>
        <dbReference type="PROSITE" id="PS50404"/>
    </source>
</evidence>
<comment type="similarity">
    <text evidence="2">Belongs to the GST superfamily. Tau family.</text>
</comment>
<dbReference type="InterPro" id="IPR004045">
    <property type="entry name" value="Glutathione_S-Trfase_N"/>
</dbReference>
<dbReference type="SUPFAM" id="SSF52833">
    <property type="entry name" value="Thioredoxin-like"/>
    <property type="match status" value="1"/>
</dbReference>
<comment type="catalytic activity">
    <reaction evidence="3">
        <text>RX + glutathione = an S-substituted glutathione + a halide anion + H(+)</text>
        <dbReference type="Rhea" id="RHEA:16437"/>
        <dbReference type="ChEBI" id="CHEBI:15378"/>
        <dbReference type="ChEBI" id="CHEBI:16042"/>
        <dbReference type="ChEBI" id="CHEBI:17792"/>
        <dbReference type="ChEBI" id="CHEBI:57925"/>
        <dbReference type="ChEBI" id="CHEBI:90779"/>
        <dbReference type="EC" id="2.5.1.18"/>
    </reaction>
</comment>
<evidence type="ECO:0000313" key="6">
    <source>
        <dbReference type="Proteomes" id="UP000032304"/>
    </source>
</evidence>
<dbReference type="Proteomes" id="UP000032304">
    <property type="component" value="Chromosome 5"/>
</dbReference>
<dbReference type="EMBL" id="CM001744">
    <property type="protein sequence ID" value="KJB28000.1"/>
    <property type="molecule type" value="Genomic_DNA"/>
</dbReference>
<evidence type="ECO:0000256" key="2">
    <source>
        <dbReference type="ARBA" id="ARBA00025743"/>
    </source>
</evidence>
<gene>
    <name evidence="5" type="ORF">B456_005G038400</name>
</gene>
<comment type="subcellular location">
    <subcellularLocation>
        <location evidence="3">Cytoplasm</location>
        <location evidence="3">Cytosol</location>
    </subcellularLocation>
</comment>
<dbReference type="PANTHER" id="PTHR11260">
    <property type="entry name" value="GLUTATHIONE S-TRANSFERASE, GST, SUPERFAMILY, GST DOMAIN CONTAINING"/>
    <property type="match status" value="1"/>
</dbReference>
<dbReference type="GO" id="GO:0006749">
    <property type="term" value="P:glutathione metabolic process"/>
    <property type="evidence" value="ECO:0007669"/>
    <property type="project" value="TreeGrafter"/>
</dbReference>
<dbReference type="Gene3D" id="1.20.1050.10">
    <property type="match status" value="1"/>
</dbReference>
<dbReference type="GO" id="GO:0004364">
    <property type="term" value="F:glutathione transferase activity"/>
    <property type="evidence" value="ECO:0007669"/>
    <property type="project" value="UniProtKB-UniRule"/>
</dbReference>
<reference evidence="5 6" key="1">
    <citation type="journal article" date="2012" name="Nature">
        <title>Repeated polyploidization of Gossypium genomes and the evolution of spinnable cotton fibres.</title>
        <authorList>
            <person name="Paterson A.H."/>
            <person name="Wendel J.F."/>
            <person name="Gundlach H."/>
            <person name="Guo H."/>
            <person name="Jenkins J."/>
            <person name="Jin D."/>
            <person name="Llewellyn D."/>
            <person name="Showmaker K.C."/>
            <person name="Shu S."/>
            <person name="Udall J."/>
            <person name="Yoo M.J."/>
            <person name="Byers R."/>
            <person name="Chen W."/>
            <person name="Doron-Faigenboim A."/>
            <person name="Duke M.V."/>
            <person name="Gong L."/>
            <person name="Grimwood J."/>
            <person name="Grover C."/>
            <person name="Grupp K."/>
            <person name="Hu G."/>
            <person name="Lee T.H."/>
            <person name="Li J."/>
            <person name="Lin L."/>
            <person name="Liu T."/>
            <person name="Marler B.S."/>
            <person name="Page J.T."/>
            <person name="Roberts A.W."/>
            <person name="Romanel E."/>
            <person name="Sanders W.S."/>
            <person name="Szadkowski E."/>
            <person name="Tan X."/>
            <person name="Tang H."/>
            <person name="Xu C."/>
            <person name="Wang J."/>
            <person name="Wang Z."/>
            <person name="Zhang D."/>
            <person name="Zhang L."/>
            <person name="Ashrafi H."/>
            <person name="Bedon F."/>
            <person name="Bowers J.E."/>
            <person name="Brubaker C.L."/>
            <person name="Chee P.W."/>
            <person name="Das S."/>
            <person name="Gingle A.R."/>
            <person name="Haigler C.H."/>
            <person name="Harker D."/>
            <person name="Hoffmann L.V."/>
            <person name="Hovav R."/>
            <person name="Jones D.C."/>
            <person name="Lemke C."/>
            <person name="Mansoor S."/>
            <person name="ur Rahman M."/>
            <person name="Rainville L.N."/>
            <person name="Rambani A."/>
            <person name="Reddy U.K."/>
            <person name="Rong J.K."/>
            <person name="Saranga Y."/>
            <person name="Scheffler B.E."/>
            <person name="Scheffler J.A."/>
            <person name="Stelly D.M."/>
            <person name="Triplett B.A."/>
            <person name="Van Deynze A."/>
            <person name="Vaslin M.F."/>
            <person name="Waghmare V.N."/>
            <person name="Walford S.A."/>
            <person name="Wright R.J."/>
            <person name="Zaki E.A."/>
            <person name="Zhang T."/>
            <person name="Dennis E.S."/>
            <person name="Mayer K.F."/>
            <person name="Peterson D.G."/>
            <person name="Rokhsar D.S."/>
            <person name="Wang X."/>
            <person name="Schmutz J."/>
        </authorList>
    </citation>
    <scope>NUCLEOTIDE SEQUENCE [LARGE SCALE GENOMIC DNA]</scope>
</reference>
<organism evidence="5 6">
    <name type="scientific">Gossypium raimondii</name>
    <name type="common">Peruvian cotton</name>
    <name type="synonym">Gossypium klotzschianum subsp. raimondii</name>
    <dbReference type="NCBI Taxonomy" id="29730"/>
    <lineage>
        <taxon>Eukaryota</taxon>
        <taxon>Viridiplantae</taxon>
        <taxon>Streptophyta</taxon>
        <taxon>Embryophyta</taxon>
        <taxon>Tracheophyta</taxon>
        <taxon>Spermatophyta</taxon>
        <taxon>Magnoliopsida</taxon>
        <taxon>eudicotyledons</taxon>
        <taxon>Gunneridae</taxon>
        <taxon>Pentapetalae</taxon>
        <taxon>rosids</taxon>
        <taxon>malvids</taxon>
        <taxon>Malvales</taxon>
        <taxon>Malvaceae</taxon>
        <taxon>Malvoideae</taxon>
        <taxon>Gossypium</taxon>
    </lineage>
</organism>
<protein>
    <recommendedName>
        <fullName evidence="3">Glutathione S-transferase</fullName>
        <ecNumber evidence="3">2.5.1.18</ecNumber>
    </recommendedName>
</protein>
<dbReference type="PROSITE" id="PS50404">
    <property type="entry name" value="GST_NTER"/>
    <property type="match status" value="1"/>
</dbReference>
<dbReference type="Gramene" id="KJB28000">
    <property type="protein sequence ID" value="KJB28000"/>
    <property type="gene ID" value="B456_005G038400"/>
</dbReference>
<dbReference type="InterPro" id="IPR036249">
    <property type="entry name" value="Thioredoxin-like_sf"/>
</dbReference>
<evidence type="ECO:0000256" key="1">
    <source>
        <dbReference type="ARBA" id="ARBA00022575"/>
    </source>
</evidence>
<keyword evidence="3" id="KW-0808">Transferase</keyword>
<dbReference type="STRING" id="29730.A0A0D2S9Y2"/>
<dbReference type="Pfam" id="PF02798">
    <property type="entry name" value="GST_N"/>
    <property type="match status" value="1"/>
</dbReference>
<comment type="function">
    <text evidence="3">Is involved in the conjugation of reduced glutathione to a wide number of exogenous and endogenous hydrophobic electrophiles.</text>
</comment>
<dbReference type="EC" id="2.5.1.18" evidence="3"/>